<accession>A0ACB6QBM9</accession>
<reference evidence="1" key="1">
    <citation type="journal article" date="2020" name="Stud. Mycol.">
        <title>101 Dothideomycetes genomes: a test case for predicting lifestyles and emergence of pathogens.</title>
        <authorList>
            <person name="Haridas S."/>
            <person name="Albert R."/>
            <person name="Binder M."/>
            <person name="Bloem J."/>
            <person name="Labutti K."/>
            <person name="Salamov A."/>
            <person name="Andreopoulos B."/>
            <person name="Baker S."/>
            <person name="Barry K."/>
            <person name="Bills G."/>
            <person name="Bluhm B."/>
            <person name="Cannon C."/>
            <person name="Castanera R."/>
            <person name="Culley D."/>
            <person name="Daum C."/>
            <person name="Ezra D."/>
            <person name="Gonzalez J."/>
            <person name="Henrissat B."/>
            <person name="Kuo A."/>
            <person name="Liang C."/>
            <person name="Lipzen A."/>
            <person name="Lutzoni F."/>
            <person name="Magnuson J."/>
            <person name="Mondo S."/>
            <person name="Nolan M."/>
            <person name="Ohm R."/>
            <person name="Pangilinan J."/>
            <person name="Park H.-J."/>
            <person name="Ramirez L."/>
            <person name="Alfaro M."/>
            <person name="Sun H."/>
            <person name="Tritt A."/>
            <person name="Yoshinaga Y."/>
            <person name="Zwiers L.-H."/>
            <person name="Turgeon B."/>
            <person name="Goodwin S."/>
            <person name="Spatafora J."/>
            <person name="Crous P."/>
            <person name="Grigoriev I."/>
        </authorList>
    </citation>
    <scope>NUCLEOTIDE SEQUENCE</scope>
    <source>
        <strain evidence="1">ATCC 200398</strain>
    </source>
</reference>
<proteinExistence type="predicted"/>
<keyword evidence="2" id="KW-1185">Reference proteome</keyword>
<dbReference type="EMBL" id="MU003549">
    <property type="protein sequence ID" value="KAF2463551.1"/>
    <property type="molecule type" value="Genomic_DNA"/>
</dbReference>
<organism evidence="1 2">
    <name type="scientific">Lindgomyces ingoldianus</name>
    <dbReference type="NCBI Taxonomy" id="673940"/>
    <lineage>
        <taxon>Eukaryota</taxon>
        <taxon>Fungi</taxon>
        <taxon>Dikarya</taxon>
        <taxon>Ascomycota</taxon>
        <taxon>Pezizomycotina</taxon>
        <taxon>Dothideomycetes</taxon>
        <taxon>Pleosporomycetidae</taxon>
        <taxon>Pleosporales</taxon>
        <taxon>Lindgomycetaceae</taxon>
        <taxon>Lindgomyces</taxon>
    </lineage>
</organism>
<name>A0ACB6QBM9_9PLEO</name>
<evidence type="ECO:0000313" key="1">
    <source>
        <dbReference type="EMBL" id="KAF2463551.1"/>
    </source>
</evidence>
<comment type="caution">
    <text evidence="1">The sequence shown here is derived from an EMBL/GenBank/DDBJ whole genome shotgun (WGS) entry which is preliminary data.</text>
</comment>
<evidence type="ECO:0000313" key="2">
    <source>
        <dbReference type="Proteomes" id="UP000799755"/>
    </source>
</evidence>
<protein>
    <submittedName>
        <fullName evidence="1">TPR-like protein</fullName>
    </submittedName>
</protein>
<dbReference type="Proteomes" id="UP000799755">
    <property type="component" value="Unassembled WGS sequence"/>
</dbReference>
<sequence length="412" mass="44543">MLSLTLDSADSSQIKKELLDIRKALESYLVSLRSSNGSNEISEAPVSPSSTSSIASRGPSDSSSIFTRKLSVASVSDVSSELGNGQPSVSDLARRFDKALACGKSNGPAGDNIQHRTQILNAQNAAIVGSRVTQRSPSVSSGSLATVPGSIGTLIKDLSAKEAAASGLSSIESAMAAQALGKAYQNADQLEPALEYYHQALAAQEILLGPTHLMTLNTLDIIASVFEIQSRWQNALDYYQQSLAGRENNDALGPNHPSILPTATRIAQVHEELADLKKAKEFVQRGIDECTSKYGQKHPTTLSAKFKLATICQKEGAYEVATELHEEVLQDRIQRDGPNHPTVFSSKAHLAAVYRAQGETKKAIPLLREAFEGQQMKYGEIHSTTTATASQLAESYWDIDEWREALDFYFIT</sequence>
<gene>
    <name evidence="1" type="ORF">BDR25DRAFT_383627</name>
</gene>
<feature type="non-terminal residue" evidence="1">
    <location>
        <position position="412"/>
    </location>
</feature>